<dbReference type="EMBL" id="JACETM010000020">
    <property type="protein sequence ID" value="MBA4724089.1"/>
    <property type="molecule type" value="Genomic_DNA"/>
</dbReference>
<proteinExistence type="predicted"/>
<accession>A0A838YVN4</accession>
<dbReference type="SUPFAM" id="SSF69318">
    <property type="entry name" value="Integrin alpha N-terminal domain"/>
    <property type="match status" value="1"/>
</dbReference>
<dbReference type="PANTHER" id="PTHR46580:SF4">
    <property type="entry name" value="ATP_GTP-BINDING PROTEIN"/>
    <property type="match status" value="1"/>
</dbReference>
<protein>
    <submittedName>
        <fullName evidence="2">VCBS repeat-containing protein</fullName>
    </submittedName>
</protein>
<dbReference type="Gene3D" id="2.130.10.130">
    <property type="entry name" value="Integrin alpha, N-terminal"/>
    <property type="match status" value="2"/>
</dbReference>
<keyword evidence="1" id="KW-0732">Signal</keyword>
<evidence type="ECO:0000256" key="1">
    <source>
        <dbReference type="ARBA" id="ARBA00022729"/>
    </source>
</evidence>
<dbReference type="PANTHER" id="PTHR46580">
    <property type="entry name" value="SENSOR KINASE-RELATED"/>
    <property type="match status" value="1"/>
</dbReference>
<dbReference type="InterPro" id="IPR013517">
    <property type="entry name" value="FG-GAP"/>
</dbReference>
<dbReference type="PROSITE" id="PS51257">
    <property type="entry name" value="PROKAR_LIPOPROTEIN"/>
    <property type="match status" value="1"/>
</dbReference>
<gene>
    <name evidence="2" type="ORF">H2021_02615</name>
</gene>
<reference evidence="2 3" key="1">
    <citation type="submission" date="2020-06" db="EMBL/GenBank/DDBJ databases">
        <title>Dysbiosis in marine aquaculture revealed through microbiome analysis: reverse ecology for environmental sustainability.</title>
        <authorList>
            <person name="Haro-Moreno J.M."/>
            <person name="Coutinho F.H."/>
            <person name="Zaragoza-Solas A."/>
            <person name="Picazo A."/>
            <person name="Almagro-Moreno S."/>
            <person name="Lopez-Perez M."/>
        </authorList>
    </citation>
    <scope>NUCLEOTIDE SEQUENCE [LARGE SCALE GENOMIC DNA]</scope>
    <source>
        <strain evidence="2">MCMED-G42</strain>
    </source>
</reference>
<organism evidence="2 3">
    <name type="scientific">SAR86 cluster bacterium</name>
    <dbReference type="NCBI Taxonomy" id="2030880"/>
    <lineage>
        <taxon>Bacteria</taxon>
        <taxon>Pseudomonadati</taxon>
        <taxon>Pseudomonadota</taxon>
        <taxon>Gammaproteobacteria</taxon>
        <taxon>SAR86 cluster</taxon>
    </lineage>
</organism>
<evidence type="ECO:0000313" key="2">
    <source>
        <dbReference type="EMBL" id="MBA4724089.1"/>
    </source>
</evidence>
<evidence type="ECO:0000313" key="3">
    <source>
        <dbReference type="Proteomes" id="UP000585327"/>
    </source>
</evidence>
<name>A0A838YVN4_9GAMM</name>
<comment type="caution">
    <text evidence="2">The sequence shown here is derived from an EMBL/GenBank/DDBJ whole genome shotgun (WGS) entry which is preliminary data.</text>
</comment>
<sequence>MKSNYYIIAIAFILSSCGGGGGGGSTESPSITQPAINISYSSLPNPIYSYQRLNIDVSSNYSECKYVLSGENIYWIENSGNSFDFHAPITVLEEEEFKFQINSISTGTCPAGSREVNLNIRKNNTKYNPIRINHLDQKTNYYNNLDIGFGGLEISDRYSATICYPTPEDCTTYNNQLFGQDAHNMAIGDFNGDGHEDLVVAWAIFPHTIEEEQKVLAPIHIYLNDGNGYLYEDKSIFAGSEYFTHPFAYRLAIEDFNADGIDDIFAGSMGKQVRGEDQSQDYIAPFPHLLILSNQNGYFEDKSSNIDDQNNGDGPLCGFAHDASSGDFDNDGDMDIFACNMILVNNGLGEFNIHPFIGNEWHLNRMSPMSSLLTDLNNDGYDDIVFWNFDNRFLFETQPEEGTILLSDNSPNISNWLELELPKGPFDINRNKYNHAASGDLNQDGFNDVVVSITRDDPYYEGAYIQILINDQNGNLVDNTSAHFPNQSRLEKHHGEGNIYLRDIDGDGDLDIFHSTRDFQSTISGAHIAINDGQGNFTSNESILPDRPISFSNSTTSLMKGVPINLDNKGCIDLISTSDSWSNENTQKNYLFSIINVNCSF</sequence>
<dbReference type="AlphaFoldDB" id="A0A838YVN4"/>
<dbReference type="InterPro" id="IPR028994">
    <property type="entry name" value="Integrin_alpha_N"/>
</dbReference>
<dbReference type="Proteomes" id="UP000585327">
    <property type="component" value="Unassembled WGS sequence"/>
</dbReference>
<dbReference type="Pfam" id="PF13517">
    <property type="entry name" value="FG-GAP_3"/>
    <property type="match status" value="3"/>
</dbReference>